<evidence type="ECO:0000313" key="3">
    <source>
        <dbReference type="Proteomes" id="UP001597368"/>
    </source>
</evidence>
<sequence>MLDALGRHGRRWRVAFQSTSVHAVQAAVSAGIGVGALLVDNVPPGAVRPSEQQGLPPVPMVDVAISRRAGTDTDEAVDSLERLLRRRFTGSR</sequence>
<dbReference type="EMBL" id="JBHUFV010000036">
    <property type="protein sequence ID" value="MFD1934844.1"/>
    <property type="molecule type" value="Genomic_DNA"/>
</dbReference>
<accession>A0ABW4T2X3</accession>
<name>A0ABW4T2X3_9ACTN</name>
<dbReference type="InterPro" id="IPR005119">
    <property type="entry name" value="LysR_subst-bd"/>
</dbReference>
<evidence type="ECO:0000259" key="1">
    <source>
        <dbReference type="Pfam" id="PF03466"/>
    </source>
</evidence>
<proteinExistence type="predicted"/>
<dbReference type="Proteomes" id="UP001597368">
    <property type="component" value="Unassembled WGS sequence"/>
</dbReference>
<gene>
    <name evidence="2" type="ORF">ACFSKW_25545</name>
</gene>
<comment type="caution">
    <text evidence="2">The sequence shown here is derived from an EMBL/GenBank/DDBJ whole genome shotgun (WGS) entry which is preliminary data.</text>
</comment>
<feature type="domain" description="LysR substrate-binding" evidence="1">
    <location>
        <begin position="2"/>
        <end position="88"/>
    </location>
</feature>
<evidence type="ECO:0000313" key="2">
    <source>
        <dbReference type="EMBL" id="MFD1934844.1"/>
    </source>
</evidence>
<organism evidence="2 3">
    <name type="scientific">Nonomuraea mangrovi</name>
    <dbReference type="NCBI Taxonomy" id="2316207"/>
    <lineage>
        <taxon>Bacteria</taxon>
        <taxon>Bacillati</taxon>
        <taxon>Actinomycetota</taxon>
        <taxon>Actinomycetes</taxon>
        <taxon>Streptosporangiales</taxon>
        <taxon>Streptosporangiaceae</taxon>
        <taxon>Nonomuraea</taxon>
    </lineage>
</organism>
<dbReference type="Pfam" id="PF03466">
    <property type="entry name" value="LysR_substrate"/>
    <property type="match status" value="1"/>
</dbReference>
<dbReference type="SUPFAM" id="SSF53850">
    <property type="entry name" value="Periplasmic binding protein-like II"/>
    <property type="match status" value="1"/>
</dbReference>
<dbReference type="Gene3D" id="3.40.190.10">
    <property type="entry name" value="Periplasmic binding protein-like II"/>
    <property type="match status" value="1"/>
</dbReference>
<protein>
    <submittedName>
        <fullName evidence="2">LysR substrate-binding domain-containing protein</fullName>
    </submittedName>
</protein>
<keyword evidence="3" id="KW-1185">Reference proteome</keyword>
<reference evidence="3" key="1">
    <citation type="journal article" date="2019" name="Int. J. Syst. Evol. Microbiol.">
        <title>The Global Catalogue of Microorganisms (GCM) 10K type strain sequencing project: providing services to taxonomists for standard genome sequencing and annotation.</title>
        <authorList>
            <consortium name="The Broad Institute Genomics Platform"/>
            <consortium name="The Broad Institute Genome Sequencing Center for Infectious Disease"/>
            <person name="Wu L."/>
            <person name="Ma J."/>
        </authorList>
    </citation>
    <scope>NUCLEOTIDE SEQUENCE [LARGE SCALE GENOMIC DNA]</scope>
    <source>
        <strain evidence="3">ICMP 6774ER</strain>
    </source>
</reference>